<evidence type="ECO:0000256" key="11">
    <source>
        <dbReference type="ARBA" id="ARBA00023134"/>
    </source>
</evidence>
<feature type="binding site" evidence="14">
    <location>
        <position position="177"/>
    </location>
    <ligand>
        <name>GTP</name>
        <dbReference type="ChEBI" id="CHEBI:37565"/>
    </ligand>
</feature>
<dbReference type="OrthoDB" id="2011769at2759"/>
<dbReference type="PRINTS" id="PR00328">
    <property type="entry name" value="SAR1GTPBP"/>
</dbReference>
<feature type="binding site" evidence="14">
    <location>
        <position position="182"/>
    </location>
    <ligand>
        <name>GTP</name>
        <dbReference type="ChEBI" id="CHEBI:37565"/>
    </ligand>
</feature>
<keyword evidence="8 17" id="KW-0931">ER-Golgi transport</keyword>
<evidence type="ECO:0000256" key="9">
    <source>
        <dbReference type="ARBA" id="ARBA00022927"/>
    </source>
</evidence>
<keyword evidence="13" id="KW-0460">Magnesium</keyword>
<feature type="binding site" evidence="15">
    <location>
        <position position="220"/>
    </location>
    <ligand>
        <name>GTP</name>
        <dbReference type="ChEBI" id="CHEBI:37565"/>
    </ligand>
</feature>
<dbReference type="GO" id="GO:0006886">
    <property type="term" value="P:intracellular protein transport"/>
    <property type="evidence" value="ECO:0007669"/>
    <property type="project" value="InterPro"/>
</dbReference>
<keyword evidence="7 17" id="KW-0256">Endoplasmic reticulum</keyword>
<comment type="caution">
    <text evidence="18">The sequence shown here is derived from an EMBL/GenBank/DDBJ whole genome shotgun (WGS) entry which is preliminary data.</text>
</comment>
<name>A0A1Q9D9P0_SYMMI</name>
<keyword evidence="13" id="KW-0479">Metal-binding</keyword>
<keyword evidence="4 17" id="KW-0813">Transport</keyword>
<evidence type="ECO:0000256" key="4">
    <source>
        <dbReference type="ARBA" id="ARBA00022448"/>
    </source>
</evidence>
<organism evidence="18 19">
    <name type="scientific">Symbiodinium microadriaticum</name>
    <name type="common">Dinoflagellate</name>
    <name type="synonym">Zooxanthella microadriatica</name>
    <dbReference type="NCBI Taxonomy" id="2951"/>
    <lineage>
        <taxon>Eukaryota</taxon>
        <taxon>Sar</taxon>
        <taxon>Alveolata</taxon>
        <taxon>Dinophyceae</taxon>
        <taxon>Suessiales</taxon>
        <taxon>Symbiodiniaceae</taxon>
        <taxon>Symbiodinium</taxon>
    </lineage>
</organism>
<dbReference type="InterPro" id="IPR027417">
    <property type="entry name" value="P-loop_NTPase"/>
</dbReference>
<evidence type="ECO:0000313" key="18">
    <source>
        <dbReference type="EMBL" id="OLP91860.1"/>
    </source>
</evidence>
<keyword evidence="10 17" id="KW-0333">Golgi apparatus</keyword>
<evidence type="ECO:0000256" key="8">
    <source>
        <dbReference type="ARBA" id="ARBA00022892"/>
    </source>
</evidence>
<dbReference type="NCBIfam" id="TIGR00231">
    <property type="entry name" value="small_GTP"/>
    <property type="match status" value="1"/>
</dbReference>
<dbReference type="InterPro" id="IPR005225">
    <property type="entry name" value="Small_GTP-bd"/>
</dbReference>
<protein>
    <submittedName>
        <fullName evidence="18">GTP-binding protein SAR1A</fullName>
    </submittedName>
</protein>
<dbReference type="PROSITE" id="PS51422">
    <property type="entry name" value="SAR1"/>
    <property type="match status" value="1"/>
</dbReference>
<sequence length="341" mass="37857">MSSASLHPSAAFAVSQQDAMAFGSEEATMGSWRKSVADLQVLFEDKYLEDETGTVRSRNMPEPMLSTVSFHLPPPDTFEGDEDEESGCCRGLRIWSPRTYEWITGRMSTTRKHLLVVAFMVLEGVKYLLAREAFVPGVNNLSILVVENLVSLADVSFPTSSLLAQKNAKICFLGLDNAGKTTLLQMLRDGRLGVNAPTLYPNQEELCIQGIRFRTFDLGGHETARRIWKDYLAAVDGIIFLVDAADRTRFAEASEEIGRLLEDPALARVPFAVLGNKIDIPVAASEDELRHALGLYTHMTSGKHVMGGKQEFTVRPLELFMCSVVKRMGYTEAFDWLAKLV</sequence>
<accession>A0A1Q9D9P0</accession>
<evidence type="ECO:0000256" key="7">
    <source>
        <dbReference type="ARBA" id="ARBA00022824"/>
    </source>
</evidence>
<feature type="binding site" evidence="14">
    <location>
        <position position="325"/>
    </location>
    <ligand>
        <name>GTP</name>
        <dbReference type="ChEBI" id="CHEBI:37565"/>
    </ligand>
</feature>
<dbReference type="GO" id="GO:0003924">
    <property type="term" value="F:GTPase activity"/>
    <property type="evidence" value="ECO:0007669"/>
    <property type="project" value="InterPro"/>
</dbReference>
<evidence type="ECO:0000256" key="6">
    <source>
        <dbReference type="ARBA" id="ARBA00022801"/>
    </source>
</evidence>
<dbReference type="InterPro" id="IPR006687">
    <property type="entry name" value="Small_GTPase_SAR1"/>
</dbReference>
<evidence type="ECO:0000256" key="3">
    <source>
        <dbReference type="ARBA" id="ARBA00007507"/>
    </source>
</evidence>
<evidence type="ECO:0000256" key="13">
    <source>
        <dbReference type="PIRSR" id="PIRSR606687-1"/>
    </source>
</evidence>
<feature type="binding site" evidence="13">
    <location>
        <position position="176"/>
    </location>
    <ligand>
        <name>Mg(2+)</name>
        <dbReference type="ChEBI" id="CHEBI:18420"/>
    </ligand>
</feature>
<feature type="binding site" evidence="14">
    <location>
        <position position="279"/>
    </location>
    <ligand>
        <name>GTP</name>
        <dbReference type="ChEBI" id="CHEBI:37565"/>
    </ligand>
</feature>
<dbReference type="InterPro" id="IPR006689">
    <property type="entry name" value="Small_GTPase_ARF/SAR"/>
</dbReference>
<dbReference type="CDD" id="cd00879">
    <property type="entry name" value="Sar1"/>
    <property type="match status" value="1"/>
</dbReference>
<evidence type="ECO:0000256" key="5">
    <source>
        <dbReference type="ARBA" id="ARBA00022741"/>
    </source>
</evidence>
<feature type="binding site" evidence="15">
    <location>
        <begin position="276"/>
        <end position="279"/>
    </location>
    <ligand>
        <name>GTP</name>
        <dbReference type="ChEBI" id="CHEBI:37565"/>
    </ligand>
</feature>
<dbReference type="SUPFAM" id="SSF52540">
    <property type="entry name" value="P-loop containing nucleoside triphosphate hydrolases"/>
    <property type="match status" value="1"/>
</dbReference>
<feature type="binding site" evidence="14">
    <location>
        <position position="277"/>
    </location>
    <ligand>
        <name>GTP</name>
        <dbReference type="ChEBI" id="CHEBI:37565"/>
    </ligand>
</feature>
<dbReference type="Proteomes" id="UP000186817">
    <property type="component" value="Unassembled WGS sequence"/>
</dbReference>
<dbReference type="GO" id="GO:0016192">
    <property type="term" value="P:vesicle-mediated transport"/>
    <property type="evidence" value="ECO:0007669"/>
    <property type="project" value="UniProtKB-KW"/>
</dbReference>
<dbReference type="SMART" id="SM00178">
    <property type="entry name" value="SAR"/>
    <property type="match status" value="1"/>
</dbReference>
<evidence type="ECO:0000256" key="14">
    <source>
        <dbReference type="PIRSR" id="PIRSR606687-2"/>
    </source>
</evidence>
<evidence type="ECO:0000256" key="16">
    <source>
        <dbReference type="PIRSR" id="PIRSR606689-2"/>
    </source>
</evidence>
<dbReference type="PROSITE" id="PS51417">
    <property type="entry name" value="ARF"/>
    <property type="match status" value="1"/>
</dbReference>
<dbReference type="AlphaFoldDB" id="A0A1Q9D9P0"/>
<gene>
    <name evidence="18" type="primary">SAR1A</name>
    <name evidence="18" type="ORF">AK812_SmicGene26395</name>
</gene>
<feature type="binding site" evidence="14">
    <location>
        <position position="181"/>
    </location>
    <ligand>
        <name>GTP</name>
        <dbReference type="ChEBI" id="CHEBI:37565"/>
    </ligand>
</feature>
<feature type="binding site" evidence="16">
    <location>
        <position position="198"/>
    </location>
    <ligand>
        <name>Mg(2+)</name>
        <dbReference type="ChEBI" id="CHEBI:18420"/>
    </ligand>
</feature>
<keyword evidence="6" id="KW-0378">Hydrolase</keyword>
<keyword evidence="19" id="KW-1185">Reference proteome</keyword>
<evidence type="ECO:0000256" key="1">
    <source>
        <dbReference type="ARBA" id="ARBA00004395"/>
    </source>
</evidence>
<feature type="binding site" evidence="16">
    <location>
        <position position="181"/>
    </location>
    <ligand>
        <name>Mg(2+)</name>
        <dbReference type="ChEBI" id="CHEBI:18420"/>
    </ligand>
</feature>
<dbReference type="GO" id="GO:0005525">
    <property type="term" value="F:GTP binding"/>
    <property type="evidence" value="ECO:0007669"/>
    <property type="project" value="UniProtKB-KW"/>
</dbReference>
<dbReference type="Gene3D" id="3.40.50.300">
    <property type="entry name" value="P-loop containing nucleotide triphosphate hydrolases"/>
    <property type="match status" value="1"/>
</dbReference>
<keyword evidence="11 15" id="KW-0342">GTP-binding</keyword>
<dbReference type="FunFam" id="3.40.50.300:FF:000161">
    <property type="entry name" value="Small COPII coat GTPase"/>
    <property type="match status" value="1"/>
</dbReference>
<proteinExistence type="inferred from homology"/>
<feature type="binding site" evidence="15">
    <location>
        <begin position="174"/>
        <end position="181"/>
    </location>
    <ligand>
        <name>GTP</name>
        <dbReference type="ChEBI" id="CHEBI:37565"/>
    </ligand>
</feature>
<dbReference type="PANTHER" id="PTHR45684">
    <property type="entry name" value="RE74312P"/>
    <property type="match status" value="1"/>
</dbReference>
<dbReference type="GO" id="GO:0046872">
    <property type="term" value="F:metal ion binding"/>
    <property type="evidence" value="ECO:0007669"/>
    <property type="project" value="UniProtKB-KW"/>
</dbReference>
<feature type="binding site" evidence="14">
    <location>
        <position position="324"/>
    </location>
    <ligand>
        <name>GTP</name>
        <dbReference type="ChEBI" id="CHEBI:37565"/>
    </ligand>
</feature>
<reference evidence="18 19" key="1">
    <citation type="submission" date="2016-02" db="EMBL/GenBank/DDBJ databases">
        <title>Genome analysis of coral dinoflagellate symbionts highlights evolutionary adaptations to a symbiotic lifestyle.</title>
        <authorList>
            <person name="Aranda M."/>
            <person name="Li Y."/>
            <person name="Liew Y.J."/>
            <person name="Baumgarten S."/>
            <person name="Simakov O."/>
            <person name="Wilson M."/>
            <person name="Piel J."/>
            <person name="Ashoor H."/>
            <person name="Bougouffa S."/>
            <person name="Bajic V.B."/>
            <person name="Ryu T."/>
            <person name="Ravasi T."/>
            <person name="Bayer T."/>
            <person name="Micklem G."/>
            <person name="Kim H."/>
            <person name="Bhak J."/>
            <person name="Lajeunesse T.C."/>
            <person name="Voolstra C.R."/>
        </authorList>
    </citation>
    <scope>NUCLEOTIDE SEQUENCE [LARGE SCALE GENOMIC DNA]</scope>
    <source>
        <strain evidence="18 19">CCMP2467</strain>
    </source>
</reference>
<dbReference type="SMART" id="SM00177">
    <property type="entry name" value="ARF"/>
    <property type="match status" value="1"/>
</dbReference>
<evidence type="ECO:0000256" key="10">
    <source>
        <dbReference type="ARBA" id="ARBA00023034"/>
    </source>
</evidence>
<dbReference type="EMBL" id="LSRX01000646">
    <property type="protein sequence ID" value="OLP91860.1"/>
    <property type="molecule type" value="Genomic_DNA"/>
</dbReference>
<keyword evidence="12" id="KW-0472">Membrane</keyword>
<feature type="binding site" evidence="14">
    <location>
        <position position="180"/>
    </location>
    <ligand>
        <name>GTP</name>
        <dbReference type="ChEBI" id="CHEBI:37565"/>
    </ligand>
</feature>
<evidence type="ECO:0000256" key="12">
    <source>
        <dbReference type="ARBA" id="ARBA00023136"/>
    </source>
</evidence>
<dbReference type="GO" id="GO:0005789">
    <property type="term" value="C:endoplasmic reticulum membrane"/>
    <property type="evidence" value="ECO:0007669"/>
    <property type="project" value="UniProtKB-SubCell"/>
</dbReference>
<comment type="similarity">
    <text evidence="3 17">Belongs to the small GTPase superfamily. SAR1 family.</text>
</comment>
<keyword evidence="9 17" id="KW-0653">Protein transport</keyword>
<dbReference type="GO" id="GO:0000139">
    <property type="term" value="C:Golgi membrane"/>
    <property type="evidence" value="ECO:0007669"/>
    <property type="project" value="UniProtKB-SubCell"/>
</dbReference>
<feature type="binding site" evidence="14">
    <location>
        <position position="276"/>
    </location>
    <ligand>
        <name>GTP</name>
        <dbReference type="ChEBI" id="CHEBI:37565"/>
    </ligand>
</feature>
<feature type="binding site" evidence="14">
    <location>
        <position position="179"/>
    </location>
    <ligand>
        <name>GTP</name>
        <dbReference type="ChEBI" id="CHEBI:37565"/>
    </ligand>
</feature>
<evidence type="ECO:0000256" key="17">
    <source>
        <dbReference type="RuleBase" id="RU003926"/>
    </source>
</evidence>
<evidence type="ECO:0000256" key="15">
    <source>
        <dbReference type="PIRSR" id="PIRSR606689-1"/>
    </source>
</evidence>
<comment type="subcellular location">
    <subcellularLocation>
        <location evidence="2">Endoplasmic reticulum membrane</location>
        <topology evidence="2">Peripheral membrane protein</topology>
    </subcellularLocation>
    <subcellularLocation>
        <location evidence="1">Golgi apparatus membrane</location>
        <topology evidence="1">Peripheral membrane protein</topology>
    </subcellularLocation>
</comment>
<keyword evidence="5 14" id="KW-0547">Nucleotide-binding</keyword>
<evidence type="ECO:0000256" key="2">
    <source>
        <dbReference type="ARBA" id="ARBA00004406"/>
    </source>
</evidence>
<dbReference type="Pfam" id="PF00025">
    <property type="entry name" value="Arf"/>
    <property type="match status" value="1"/>
</dbReference>
<evidence type="ECO:0000313" key="19">
    <source>
        <dbReference type="Proteomes" id="UP000186817"/>
    </source>
</evidence>